<evidence type="ECO:0000256" key="1">
    <source>
        <dbReference type="SAM" id="MobiDB-lite"/>
    </source>
</evidence>
<evidence type="ECO:0000313" key="3">
    <source>
        <dbReference type="Proteomes" id="UP000265800"/>
    </source>
</evidence>
<name>A0A399EVH2_9DEIN</name>
<dbReference type="EMBL" id="QWKZ01000020">
    <property type="protein sequence ID" value="RIH87590.1"/>
    <property type="molecule type" value="Genomic_DNA"/>
</dbReference>
<comment type="caution">
    <text evidence="2">The sequence shown here is derived from an EMBL/GenBank/DDBJ whole genome shotgun (WGS) entry which is preliminary data.</text>
</comment>
<feature type="region of interest" description="Disordered" evidence="1">
    <location>
        <begin position="128"/>
        <end position="149"/>
    </location>
</feature>
<keyword evidence="3" id="KW-1185">Reference proteome</keyword>
<dbReference type="RefSeq" id="WP_147371033.1">
    <property type="nucleotide sequence ID" value="NZ_QWKZ01000020.1"/>
</dbReference>
<protein>
    <submittedName>
        <fullName evidence="2">Uncharacterized protein</fullName>
    </submittedName>
</protein>
<sequence>MPWGDGWAFYPELEKPLAELAQQLSGAQGCVALGVACAEEALRLWVFAQGQLVFQYDSNPMHLACPVCSYSEDSVGPEMGDVEALCRLFGLKEARPLKSWLRRKKGLGFLSEKERFEKVLELLGLPKGPSRLEAQGAPQAPQGHRTHPR</sequence>
<accession>A0A399EVH2</accession>
<reference evidence="2 3" key="1">
    <citation type="submission" date="2018-08" db="EMBL/GenBank/DDBJ databases">
        <title>Meiothermus luteus KCTC 52599 genome sequencing project.</title>
        <authorList>
            <person name="Da Costa M.S."/>
            <person name="Albuquerque L."/>
            <person name="Raposo P."/>
            <person name="Froufe H.J.C."/>
            <person name="Barroso C.S."/>
            <person name="Egas C."/>
        </authorList>
    </citation>
    <scope>NUCLEOTIDE SEQUENCE [LARGE SCALE GENOMIC DNA]</scope>
    <source>
        <strain evidence="2 3">KCTC 52599</strain>
    </source>
</reference>
<dbReference type="AlphaFoldDB" id="A0A399EVH2"/>
<dbReference type="OrthoDB" id="26299at2"/>
<dbReference type="Proteomes" id="UP000265800">
    <property type="component" value="Unassembled WGS sequence"/>
</dbReference>
<proteinExistence type="predicted"/>
<organism evidence="2 3">
    <name type="scientific">Meiothermus luteus</name>
    <dbReference type="NCBI Taxonomy" id="2026184"/>
    <lineage>
        <taxon>Bacteria</taxon>
        <taxon>Thermotogati</taxon>
        <taxon>Deinococcota</taxon>
        <taxon>Deinococci</taxon>
        <taxon>Thermales</taxon>
        <taxon>Thermaceae</taxon>
        <taxon>Meiothermus</taxon>
    </lineage>
</organism>
<gene>
    <name evidence="2" type="ORF">Mlute_00899</name>
</gene>
<evidence type="ECO:0000313" key="2">
    <source>
        <dbReference type="EMBL" id="RIH87590.1"/>
    </source>
</evidence>